<gene>
    <name evidence="2" type="ORF">AAWM_08432</name>
</gene>
<name>A0A401L212_ASPAW</name>
<reference evidence="2 3" key="1">
    <citation type="submission" date="2016-09" db="EMBL/GenBank/DDBJ databases">
        <title>Aspergillus awamori IFM 58123T.</title>
        <authorList>
            <person name="Kusuya Y."/>
            <person name="Shimizu M."/>
            <person name="Takahashi H."/>
            <person name="Yaguchi T."/>
        </authorList>
    </citation>
    <scope>NUCLEOTIDE SEQUENCE [LARGE SCALE GENOMIC DNA]</scope>
    <source>
        <strain evidence="2 3">IFM 58123</strain>
    </source>
</reference>
<dbReference type="AlphaFoldDB" id="A0A401L212"/>
<evidence type="ECO:0000313" key="3">
    <source>
        <dbReference type="Proteomes" id="UP000286921"/>
    </source>
</evidence>
<organism evidence="2 3">
    <name type="scientific">Aspergillus awamori</name>
    <name type="common">Black koji mold</name>
    <dbReference type="NCBI Taxonomy" id="105351"/>
    <lineage>
        <taxon>Eukaryota</taxon>
        <taxon>Fungi</taxon>
        <taxon>Dikarya</taxon>
        <taxon>Ascomycota</taxon>
        <taxon>Pezizomycotina</taxon>
        <taxon>Eurotiomycetes</taxon>
        <taxon>Eurotiomycetidae</taxon>
        <taxon>Eurotiales</taxon>
        <taxon>Aspergillaceae</taxon>
        <taxon>Aspergillus</taxon>
    </lineage>
</organism>
<evidence type="ECO:0000313" key="2">
    <source>
        <dbReference type="EMBL" id="GCB25547.1"/>
    </source>
</evidence>
<dbReference type="InterPro" id="IPR011009">
    <property type="entry name" value="Kinase-like_dom_sf"/>
</dbReference>
<proteinExistence type="predicted"/>
<evidence type="ECO:0000256" key="1">
    <source>
        <dbReference type="SAM" id="MobiDB-lite"/>
    </source>
</evidence>
<feature type="compositionally biased region" description="Basic and acidic residues" evidence="1">
    <location>
        <begin position="339"/>
        <end position="353"/>
    </location>
</feature>
<comment type="caution">
    <text evidence="2">The sequence shown here is derived from an EMBL/GenBank/DDBJ whole genome shotgun (WGS) entry which is preliminary data.</text>
</comment>
<feature type="region of interest" description="Disordered" evidence="1">
    <location>
        <begin position="339"/>
        <end position="426"/>
    </location>
</feature>
<evidence type="ECO:0008006" key="4">
    <source>
        <dbReference type="Google" id="ProtNLM"/>
    </source>
</evidence>
<feature type="compositionally biased region" description="Polar residues" evidence="1">
    <location>
        <begin position="370"/>
        <end position="385"/>
    </location>
</feature>
<sequence length="669" mass="77293">MEAGRRATAERREEEERKAREEAERREEEERQAREDAERRVQPNSLFRLLDRCHNSLSQAIRVEADATLTTQGDAADPVNRLYPKHIIPWRDFPQLQEQIWDKFDRNNAFTMRPLFPSDTQIDYVVMNIQNRPIYSEASLRNFERDTVDNFVEKVIEVLRDDERLQRAARRQTRDGTARRRNRRADQYCVHLVADELQIPVYAVEYKAPDKVTIPGLVAGLHPMDLARDVIDQEGDTLEFMPTRLVVAMVAQIFLYMIDSGIRYGYICTGEAFVFLHIPNDDPTIIQYSLVQVLAFTLQALAVEPPTQKWHDVAHDQLTTWKVEYLDVLREIPETLRKEAPASDYRPSHWKPDRKIHKTRARARARCQPGASTPKHSSTEGSGSDQESHSPSAAAASRIRSSRGQGNHTTANQPGKTSRQDGSSTRPYCTMACIRGLANREPLDKNCPNWELHGGPRHSIGPQEFTRQLHRQLARDRELGFEQLHVCGRTGYLIKATLLSRGYTVIMKATTVEKQHRLQTEVDNYRRLRNLQGQYIPVCLGDFKPRVAYWYHGRLMAQMMILSWSGTRLQHAIHDGNSRFFHQERDRALTALRSRGVIHCDSEWRNMLWDDLSGRLVVIDLEDVKWLKRPRALESVSANTRRTRCVRAMKYKPGLERVDIPQHGSTLSL</sequence>
<accession>A0A401L212</accession>
<dbReference type="Gene3D" id="1.10.510.10">
    <property type="entry name" value="Transferase(Phosphotransferase) domain 1"/>
    <property type="match status" value="1"/>
</dbReference>
<feature type="compositionally biased region" description="Polar residues" evidence="1">
    <location>
        <begin position="404"/>
        <end position="426"/>
    </location>
</feature>
<feature type="region of interest" description="Disordered" evidence="1">
    <location>
        <begin position="1"/>
        <end position="40"/>
    </location>
</feature>
<protein>
    <recommendedName>
        <fullName evidence="4">Protein kinase domain-containing protein</fullName>
    </recommendedName>
</protein>
<keyword evidence="3" id="KW-1185">Reference proteome</keyword>
<dbReference type="Proteomes" id="UP000286921">
    <property type="component" value="Unassembled WGS sequence"/>
</dbReference>
<dbReference type="SUPFAM" id="SSF56112">
    <property type="entry name" value="Protein kinase-like (PK-like)"/>
    <property type="match status" value="1"/>
</dbReference>
<feature type="compositionally biased region" description="Basic residues" evidence="1">
    <location>
        <begin position="354"/>
        <end position="365"/>
    </location>
</feature>
<dbReference type="STRING" id="105351.A0A401L212"/>
<dbReference type="EMBL" id="BDHI01000021">
    <property type="protein sequence ID" value="GCB25547.1"/>
    <property type="molecule type" value="Genomic_DNA"/>
</dbReference>
<feature type="compositionally biased region" description="Low complexity" evidence="1">
    <location>
        <begin position="389"/>
        <end position="403"/>
    </location>
</feature>